<evidence type="ECO:0000256" key="5">
    <source>
        <dbReference type="ARBA" id="ARBA00022989"/>
    </source>
</evidence>
<evidence type="ECO:0000256" key="9">
    <source>
        <dbReference type="SAM" id="Phobius"/>
    </source>
</evidence>
<feature type="compositionally biased region" description="Basic and acidic residues" evidence="8">
    <location>
        <begin position="799"/>
        <end position="813"/>
    </location>
</feature>
<feature type="region of interest" description="Disordered" evidence="8">
    <location>
        <begin position="372"/>
        <end position="467"/>
    </location>
</feature>
<feature type="compositionally biased region" description="Polar residues" evidence="8">
    <location>
        <begin position="726"/>
        <end position="744"/>
    </location>
</feature>
<feature type="compositionally biased region" description="Pro residues" evidence="8">
    <location>
        <begin position="707"/>
        <end position="716"/>
    </location>
</feature>
<protein>
    <submittedName>
        <fullName evidence="13">Protein FAM171A2</fullName>
    </submittedName>
</protein>
<evidence type="ECO:0000256" key="8">
    <source>
        <dbReference type="SAM" id="MobiDB-lite"/>
    </source>
</evidence>
<evidence type="ECO:0000256" key="1">
    <source>
        <dbReference type="ARBA" id="ARBA00004479"/>
    </source>
</evidence>
<organism evidence="12 13">
    <name type="scientific">Pteropus vampyrus</name>
    <name type="common">Large flying fox</name>
    <dbReference type="NCBI Taxonomy" id="132908"/>
    <lineage>
        <taxon>Eukaryota</taxon>
        <taxon>Metazoa</taxon>
        <taxon>Chordata</taxon>
        <taxon>Craniata</taxon>
        <taxon>Vertebrata</taxon>
        <taxon>Euteleostomi</taxon>
        <taxon>Mammalia</taxon>
        <taxon>Eutheria</taxon>
        <taxon>Laurasiatheria</taxon>
        <taxon>Chiroptera</taxon>
        <taxon>Yinpterochiroptera</taxon>
        <taxon>Pteropodoidea</taxon>
        <taxon>Pteropodidae</taxon>
        <taxon>Pteropodinae</taxon>
        <taxon>Pteropus</taxon>
    </lineage>
</organism>
<dbReference type="InterPro" id="IPR018890">
    <property type="entry name" value="FAM171"/>
</dbReference>
<keyword evidence="3 9" id="KW-0812">Transmembrane</keyword>
<dbReference type="Proteomes" id="UP000515202">
    <property type="component" value="Unplaced"/>
</dbReference>
<keyword evidence="12" id="KW-1185">Reference proteome</keyword>
<evidence type="ECO:0000313" key="12">
    <source>
        <dbReference type="Proteomes" id="UP000515202"/>
    </source>
</evidence>
<evidence type="ECO:0000256" key="6">
    <source>
        <dbReference type="ARBA" id="ARBA00023136"/>
    </source>
</evidence>
<evidence type="ECO:0000259" key="11">
    <source>
        <dbReference type="Pfam" id="PF20771"/>
    </source>
</evidence>
<evidence type="ECO:0000256" key="2">
    <source>
        <dbReference type="ARBA" id="ARBA00006818"/>
    </source>
</evidence>
<evidence type="ECO:0000256" key="4">
    <source>
        <dbReference type="ARBA" id="ARBA00022729"/>
    </source>
</evidence>
<comment type="subcellular location">
    <subcellularLocation>
        <location evidence="1">Membrane</location>
        <topology evidence="1">Single-pass type I membrane protein</topology>
    </subcellularLocation>
</comment>
<keyword evidence="5 9" id="KW-1133">Transmembrane helix</keyword>
<keyword evidence="4" id="KW-0732">Signal</keyword>
<dbReference type="Pfam" id="PF20771">
    <property type="entry name" value="FAM171A1-2-B_C"/>
    <property type="match status" value="1"/>
</dbReference>
<accession>A0A6P6BQN5</accession>
<proteinExistence type="inferred from homology"/>
<evidence type="ECO:0000256" key="7">
    <source>
        <dbReference type="ARBA" id="ARBA00023180"/>
    </source>
</evidence>
<evidence type="ECO:0000313" key="13">
    <source>
        <dbReference type="RefSeq" id="XP_023377325.1"/>
    </source>
</evidence>
<gene>
    <name evidence="13" type="primary">FAM171A2</name>
</gene>
<feature type="compositionally biased region" description="Gly residues" evidence="8">
    <location>
        <begin position="583"/>
        <end position="602"/>
    </location>
</feature>
<feature type="compositionally biased region" description="Acidic residues" evidence="8">
    <location>
        <begin position="787"/>
        <end position="798"/>
    </location>
</feature>
<dbReference type="Pfam" id="PF10577">
    <property type="entry name" value="FAM171A1-2-B_N"/>
    <property type="match status" value="1"/>
</dbReference>
<feature type="compositionally biased region" description="Basic and acidic residues" evidence="8">
    <location>
        <begin position="684"/>
        <end position="704"/>
    </location>
</feature>
<feature type="transmembrane region" description="Helical" evidence="9">
    <location>
        <begin position="309"/>
        <end position="332"/>
    </location>
</feature>
<dbReference type="AlphaFoldDB" id="A0A6P6BQN5"/>
<dbReference type="InterPro" id="IPR049175">
    <property type="entry name" value="FAM171_C"/>
</dbReference>
<feature type="region of interest" description="Disordered" evidence="8">
    <location>
        <begin position="667"/>
        <end position="820"/>
    </location>
</feature>
<feature type="domain" description="FAM171 C-terminal" evidence="11">
    <location>
        <begin position="375"/>
        <end position="818"/>
    </location>
</feature>
<evidence type="ECO:0000256" key="3">
    <source>
        <dbReference type="ARBA" id="ARBA00022692"/>
    </source>
</evidence>
<comment type="similarity">
    <text evidence="2">Belongs to the FAM171 family.</text>
</comment>
<dbReference type="CTD" id="284069"/>
<sequence>MTLPPIISSKGSPTVLSFPFPLPHCSHPILPTEILIKVQVYVSGELVPLARASVDVFGNRMLLAAGTTDTEGVATLPLSYRLGTWVLVTAARPGFLTNSVPWRVDKLPLYASVSLYLLPERPATLILYEDLVHILLGSPGARSQPWVQFQRRAARLPVSSTYSQLWASLTPASTQQEMRAFPAFLGTEASSSGNGSWLELIPLAAVSVHLLTGNGTEVPLSGPIQLSLPVPSEPRALAVGTSIPAWRFDPKSGLWVRNGTGVIRKEGRQLYWTFVSPQLGYWAAAMASPMTGLVTITSGIQDIGTYHTIFLLTILAALALLVLILLCLLIYYCRRRCLKPRQQHRKLQLSGPSDGNKRDQATSMSQLHLICGGPLEPAPSGDPEAPPPGPLHSAFSSSRDLASSREDFFRSKPRSACRPAAEPAGARGGEGAGLKGARSIEGPGGLEPGLEEYRRGPSGAAAFLPEPPSPPPPFEHYLGHKGATESKTPDFLLSQSVDQLARPPSLGQAGQLIFCGSIDHLKDSVYRNVMPTLVIPAHYVRLSGEAGAAGAGDEPVQAEGTAPGPARPFPQPDPQRPLIQGHSGAGGEGSGGGSGEGWGGGRSAPVSGSVTIPVLFNESTMAQLNGELQALTEKKLLELGVKPHPRAWFVSLDGRSNSQVRHSYIDLQAGGGGRSTDASLDSGVDVHEARPARRRPLREERERAPTVAPPPPPAPPRLALSEDTEPSSSESRTGLCSPEDNSLTPLLDEVAAPEGRAATVPRGRGRSRGDSSRSSASELRRDSLTSPEDELGAEVGDEAGDKKSPWQRREERPLMVFNVK</sequence>
<reference evidence="13" key="1">
    <citation type="submission" date="2025-08" db="UniProtKB">
        <authorList>
            <consortium name="RefSeq"/>
        </authorList>
    </citation>
    <scope>IDENTIFICATION</scope>
    <source>
        <tissue evidence="13">Kidney</tissue>
    </source>
</reference>
<dbReference type="OrthoDB" id="8762914at2759"/>
<feature type="region of interest" description="Disordered" evidence="8">
    <location>
        <begin position="546"/>
        <end position="604"/>
    </location>
</feature>
<feature type="compositionally biased region" description="Pro residues" evidence="8">
    <location>
        <begin position="565"/>
        <end position="575"/>
    </location>
</feature>
<dbReference type="GeneID" id="105303530"/>
<keyword evidence="7" id="KW-0325">Glycoprotein</keyword>
<dbReference type="GO" id="GO:0016020">
    <property type="term" value="C:membrane"/>
    <property type="evidence" value="ECO:0007669"/>
    <property type="project" value="UniProtKB-SubCell"/>
</dbReference>
<dbReference type="KEGG" id="pvp:105303530"/>
<dbReference type="PANTHER" id="PTHR31626:SF3">
    <property type="entry name" value="PROTEIN FAM171A2"/>
    <property type="match status" value="1"/>
</dbReference>
<name>A0A6P6BQN5_PTEVA</name>
<evidence type="ECO:0000259" key="10">
    <source>
        <dbReference type="Pfam" id="PF10577"/>
    </source>
</evidence>
<keyword evidence="6 9" id="KW-0472">Membrane</keyword>
<feature type="domain" description="FAM171 N-terminal" evidence="10">
    <location>
        <begin position="34"/>
        <end position="288"/>
    </location>
</feature>
<dbReference type="RefSeq" id="XP_023377325.1">
    <property type="nucleotide sequence ID" value="XM_023521557.1"/>
</dbReference>
<dbReference type="PANTHER" id="PTHR31626">
    <property type="entry name" value="SUSHI DOMAIN-CONTAINING PROTEIN"/>
    <property type="match status" value="1"/>
</dbReference>
<feature type="transmembrane region" description="Helical" evidence="9">
    <location>
        <begin position="279"/>
        <end position="297"/>
    </location>
</feature>
<dbReference type="InterPro" id="IPR048530">
    <property type="entry name" value="FAM171_N"/>
</dbReference>